<evidence type="ECO:0000313" key="8">
    <source>
        <dbReference type="Proteomes" id="UP000669060"/>
    </source>
</evidence>
<dbReference type="PANTHER" id="PTHR43133:SF63">
    <property type="entry name" value="RNA POLYMERASE SIGMA FACTOR FECI-RELATED"/>
    <property type="match status" value="1"/>
</dbReference>
<keyword evidence="3" id="KW-0731">Sigma factor</keyword>
<evidence type="ECO:0000259" key="5">
    <source>
        <dbReference type="Pfam" id="PF04542"/>
    </source>
</evidence>
<dbReference type="NCBIfam" id="TIGR02937">
    <property type="entry name" value="sigma70-ECF"/>
    <property type="match status" value="1"/>
</dbReference>
<dbReference type="Gene3D" id="1.10.1740.10">
    <property type="match status" value="1"/>
</dbReference>
<organism evidence="7 8">
    <name type="scientific">Pseudomonas schmalbachii</name>
    <dbReference type="NCBI Taxonomy" id="2816993"/>
    <lineage>
        <taxon>Bacteria</taxon>
        <taxon>Pseudomonadati</taxon>
        <taxon>Pseudomonadota</taxon>
        <taxon>Gammaproteobacteria</taxon>
        <taxon>Pseudomonadales</taxon>
        <taxon>Pseudomonadaceae</taxon>
        <taxon>Pseudomonas</taxon>
    </lineage>
</organism>
<evidence type="ECO:0000256" key="2">
    <source>
        <dbReference type="ARBA" id="ARBA00023015"/>
    </source>
</evidence>
<feature type="domain" description="RNA polymerase sigma-70 region 2" evidence="5">
    <location>
        <begin position="20"/>
        <end position="85"/>
    </location>
</feature>
<gene>
    <name evidence="7" type="ORF">JFY56_22020</name>
</gene>
<feature type="domain" description="RNA polymerase sigma factor 70 region 4 type 2" evidence="6">
    <location>
        <begin position="116"/>
        <end position="168"/>
    </location>
</feature>
<dbReference type="InterPro" id="IPR007627">
    <property type="entry name" value="RNA_pol_sigma70_r2"/>
</dbReference>
<dbReference type="InterPro" id="IPR013324">
    <property type="entry name" value="RNA_pol_sigma_r3/r4-like"/>
</dbReference>
<keyword evidence="4" id="KW-0804">Transcription</keyword>
<evidence type="ECO:0000256" key="1">
    <source>
        <dbReference type="ARBA" id="ARBA00010641"/>
    </source>
</evidence>
<evidence type="ECO:0000259" key="6">
    <source>
        <dbReference type="Pfam" id="PF08281"/>
    </source>
</evidence>
<evidence type="ECO:0000313" key="7">
    <source>
        <dbReference type="EMBL" id="MBO3277901.1"/>
    </source>
</evidence>
<reference evidence="7 8" key="1">
    <citation type="submission" date="2020-12" db="EMBL/GenBank/DDBJ databases">
        <title>Pseudomonas schmalbachii sp. nov. isolated from millipede gut.</title>
        <authorList>
            <person name="Shelomi M."/>
        </authorList>
    </citation>
    <scope>NUCLEOTIDE SEQUENCE [LARGE SCALE GENOMIC DNA]</scope>
    <source>
        <strain evidence="7 8">Milli4</strain>
    </source>
</reference>
<dbReference type="InterPro" id="IPR014284">
    <property type="entry name" value="RNA_pol_sigma-70_dom"/>
</dbReference>
<dbReference type="EMBL" id="JAELYA010000010">
    <property type="protein sequence ID" value="MBO3277901.1"/>
    <property type="molecule type" value="Genomic_DNA"/>
</dbReference>
<accession>A0ABS3TW52</accession>
<dbReference type="InterPro" id="IPR039425">
    <property type="entry name" value="RNA_pol_sigma-70-like"/>
</dbReference>
<name>A0ABS3TW52_9PSED</name>
<evidence type="ECO:0000256" key="4">
    <source>
        <dbReference type="ARBA" id="ARBA00023163"/>
    </source>
</evidence>
<dbReference type="InterPro" id="IPR013249">
    <property type="entry name" value="RNA_pol_sigma70_r4_t2"/>
</dbReference>
<dbReference type="SUPFAM" id="SSF88659">
    <property type="entry name" value="Sigma3 and sigma4 domains of RNA polymerase sigma factors"/>
    <property type="match status" value="1"/>
</dbReference>
<comment type="caution">
    <text evidence="7">The sequence shown here is derived from an EMBL/GenBank/DDBJ whole genome shotgun (WGS) entry which is preliminary data.</text>
</comment>
<dbReference type="InterPro" id="IPR013325">
    <property type="entry name" value="RNA_pol_sigma_r2"/>
</dbReference>
<keyword evidence="2" id="KW-0805">Transcription regulation</keyword>
<dbReference type="NCBIfam" id="NF009175">
    <property type="entry name" value="PRK12523.1"/>
    <property type="match status" value="1"/>
</dbReference>
<dbReference type="SUPFAM" id="SSF88946">
    <property type="entry name" value="Sigma2 domain of RNA polymerase sigma factors"/>
    <property type="match status" value="1"/>
</dbReference>
<comment type="similarity">
    <text evidence="1">Belongs to the sigma-70 factor family. ECF subfamily.</text>
</comment>
<protein>
    <submittedName>
        <fullName evidence="7">RNA polymerase sigma factor</fullName>
    </submittedName>
</protein>
<sequence>MGEQEALAVQTGNGELVGALYRDHREWLVGWLNRSTGCRQRAEDLGQDTFVRVLGRRELPSLKEPRAFLLTIAKGLLVDHWRRTALEQAYLEELQQLPEHAQPSAEEQYLILADLREIDRLLGKLSVRARSAFLLNRLDGLGHAEIAERLGVSVPRVRQYIAQGLRQCYCALYGEPT</sequence>
<evidence type="ECO:0000256" key="3">
    <source>
        <dbReference type="ARBA" id="ARBA00023082"/>
    </source>
</evidence>
<keyword evidence="8" id="KW-1185">Reference proteome</keyword>
<dbReference type="Gene3D" id="1.10.10.10">
    <property type="entry name" value="Winged helix-like DNA-binding domain superfamily/Winged helix DNA-binding domain"/>
    <property type="match status" value="1"/>
</dbReference>
<dbReference type="Pfam" id="PF08281">
    <property type="entry name" value="Sigma70_r4_2"/>
    <property type="match status" value="1"/>
</dbReference>
<dbReference type="Pfam" id="PF04542">
    <property type="entry name" value="Sigma70_r2"/>
    <property type="match status" value="1"/>
</dbReference>
<dbReference type="PANTHER" id="PTHR43133">
    <property type="entry name" value="RNA POLYMERASE ECF-TYPE SIGMA FACTO"/>
    <property type="match status" value="1"/>
</dbReference>
<dbReference type="InterPro" id="IPR036388">
    <property type="entry name" value="WH-like_DNA-bd_sf"/>
</dbReference>
<dbReference type="Proteomes" id="UP000669060">
    <property type="component" value="Unassembled WGS sequence"/>
</dbReference>
<proteinExistence type="inferred from homology"/>